<accession>A0A0A1P8L7</accession>
<dbReference type="EMBL" id="KV921611">
    <property type="protein sequence ID" value="ORE12753.1"/>
    <property type="molecule type" value="Genomic_DNA"/>
</dbReference>
<keyword evidence="1" id="KW-0732">Signal</keyword>
<feature type="signal peptide" evidence="1">
    <location>
        <begin position="1"/>
        <end position="19"/>
    </location>
</feature>
<proteinExistence type="predicted"/>
<sequence>MYIGLLALALGLVAQSTAAVINPGPKTIDGVKYAECASVSTGSTFCKVGQDHSQQTVGLTKRDAHQQCFKQPSCWLWCTKGVGATSKRDLGNSCFNASGEVFCQADYPVKGQPPQTSTLSYTYGDKHYSSCFTVNHDIWCEVIEAPENPAKYEK</sequence>
<reference evidence="2 3" key="1">
    <citation type="journal article" date="2016" name="Proc. Natl. Acad. Sci. U.S.A.">
        <title>Lipid metabolic changes in an early divergent fungus govern the establishment of a mutualistic symbiosis with endobacteria.</title>
        <authorList>
            <person name="Lastovetsky O.A."/>
            <person name="Gaspar M.L."/>
            <person name="Mondo S.J."/>
            <person name="LaButti K.M."/>
            <person name="Sandor L."/>
            <person name="Grigoriev I.V."/>
            <person name="Henry S.A."/>
            <person name="Pawlowska T.E."/>
        </authorList>
    </citation>
    <scope>NUCLEOTIDE SEQUENCE [LARGE SCALE GENOMIC DNA]</scope>
    <source>
        <strain evidence="2 3">ATCC 11559</strain>
    </source>
</reference>
<protein>
    <recommendedName>
        <fullName evidence="4">Secreted protein</fullName>
    </recommendedName>
</protein>
<dbReference type="AlphaFoldDB" id="A0A0A1P8L7"/>
<evidence type="ECO:0000256" key="1">
    <source>
        <dbReference type="SAM" id="SignalP"/>
    </source>
</evidence>
<evidence type="ECO:0000313" key="2">
    <source>
        <dbReference type="EMBL" id="ORE12753.1"/>
    </source>
</evidence>
<dbReference type="VEuPathDB" id="FungiDB:BCV72DRAFT_231713"/>
<evidence type="ECO:0000313" key="3">
    <source>
        <dbReference type="Proteomes" id="UP000242381"/>
    </source>
</evidence>
<feature type="chain" id="PRO_5030003961" description="Secreted protein" evidence="1">
    <location>
        <begin position="20"/>
        <end position="154"/>
    </location>
</feature>
<organism evidence="2 3">
    <name type="scientific">Rhizopus microsporus</name>
    <dbReference type="NCBI Taxonomy" id="58291"/>
    <lineage>
        <taxon>Eukaryota</taxon>
        <taxon>Fungi</taxon>
        <taxon>Fungi incertae sedis</taxon>
        <taxon>Mucoromycota</taxon>
        <taxon>Mucoromycotina</taxon>
        <taxon>Mucoromycetes</taxon>
        <taxon>Mucorales</taxon>
        <taxon>Mucorineae</taxon>
        <taxon>Rhizopodaceae</taxon>
        <taxon>Rhizopus</taxon>
    </lineage>
</organism>
<gene>
    <name evidence="2" type="ORF">BCV71DRAFT_239864</name>
</gene>
<name>A0A0A1P8L7_RHIZD</name>
<evidence type="ECO:0008006" key="4">
    <source>
        <dbReference type="Google" id="ProtNLM"/>
    </source>
</evidence>
<dbReference type="Proteomes" id="UP000242381">
    <property type="component" value="Unassembled WGS sequence"/>
</dbReference>